<dbReference type="EMBL" id="FSRG01000007">
    <property type="protein sequence ID" value="SIO36401.1"/>
    <property type="molecule type" value="Genomic_DNA"/>
</dbReference>
<protein>
    <submittedName>
        <fullName evidence="1">Uncharacterized protein</fullName>
    </submittedName>
</protein>
<organism evidence="1 2">
    <name type="scientific">Halodesulfovibrio marinisediminis DSM 17456</name>
    <dbReference type="NCBI Taxonomy" id="1121457"/>
    <lineage>
        <taxon>Bacteria</taxon>
        <taxon>Pseudomonadati</taxon>
        <taxon>Thermodesulfobacteriota</taxon>
        <taxon>Desulfovibrionia</taxon>
        <taxon>Desulfovibrionales</taxon>
        <taxon>Desulfovibrionaceae</taxon>
        <taxon>Halodesulfovibrio</taxon>
    </lineage>
</organism>
<evidence type="ECO:0000313" key="1">
    <source>
        <dbReference type="EMBL" id="SIO36401.1"/>
    </source>
</evidence>
<dbReference type="Proteomes" id="UP000184694">
    <property type="component" value="Unassembled WGS sequence"/>
</dbReference>
<evidence type="ECO:0000313" key="2">
    <source>
        <dbReference type="Proteomes" id="UP000184694"/>
    </source>
</evidence>
<proteinExistence type="predicted"/>
<gene>
    <name evidence="1" type="ORF">SAMN02745161_3007</name>
</gene>
<reference evidence="2" key="1">
    <citation type="submission" date="2016-11" db="EMBL/GenBank/DDBJ databases">
        <authorList>
            <person name="Varghese N."/>
            <person name="Submissions S."/>
        </authorList>
    </citation>
    <scope>NUCLEOTIDE SEQUENCE [LARGE SCALE GENOMIC DNA]</scope>
    <source>
        <strain evidence="2">DSM 17456</strain>
    </source>
</reference>
<dbReference type="RefSeq" id="WP_074217751.1">
    <property type="nucleotide sequence ID" value="NZ_FSRG01000007.1"/>
</dbReference>
<keyword evidence="2" id="KW-1185">Reference proteome</keyword>
<sequence length="125" mass="15017">MEFTNRHEAAAHYAELFRIARKESERSAIRLMAELGRRDLFFLLTRIIGRKDMDHDWHFARCQEVQQKPDGMLDLWAREHYKSTIYIKCISVLNYLIFLDKIIHTSRFCADLYNPVYNSHPLTRK</sequence>
<accession>A0A1N6IWN8</accession>
<dbReference type="AlphaFoldDB" id="A0A1N6IWN8"/>
<name>A0A1N6IWN8_9BACT</name>
<dbReference type="STRING" id="1121457.SAMN02745161_3007"/>